<gene>
    <name evidence="2" type="ORF">PBS001_LOCUS2596</name>
</gene>
<name>A0ABN8CV03_9STRA</name>
<comment type="caution">
    <text evidence="2">The sequence shown here is derived from an EMBL/GenBank/DDBJ whole genome shotgun (WGS) entry which is preliminary data.</text>
</comment>
<feature type="compositionally biased region" description="Basic residues" evidence="1">
    <location>
        <begin position="155"/>
        <end position="171"/>
    </location>
</feature>
<feature type="region of interest" description="Disordered" evidence="1">
    <location>
        <begin position="1"/>
        <end position="27"/>
    </location>
</feature>
<sequence>MTGPGEPSHGEPLGTTPDPPDPGAAACGCGNDGACSTWCTSATDHNAADPPHIASPRREESTSEPATDVRTKRCSRGHASSTRHTPRDEWLVTIASLYATEHNAVRIDAELFRRQPAAAPSGRWLREGTNEEWARRRSIVSRPPKSGVYSGEQAKHRRHQGGHLAGSRRRVREPVELRHMLTVAKTISYNPVQQSVHFYFFDRATARQYASMTARFVDSLPGGQRASASHGVG</sequence>
<reference evidence="2 3" key="1">
    <citation type="submission" date="2021-11" db="EMBL/GenBank/DDBJ databases">
        <authorList>
            <person name="Islam A."/>
            <person name="Islam S."/>
            <person name="Flora M.S."/>
            <person name="Rahman M."/>
            <person name="Ziaur R.M."/>
            <person name="Epstein J.H."/>
            <person name="Hassan M."/>
            <person name="Klassen M."/>
            <person name="Woodard K."/>
            <person name="Webb A."/>
            <person name="Webby R.J."/>
            <person name="El Zowalaty M.E."/>
        </authorList>
    </citation>
    <scope>NUCLEOTIDE SEQUENCE [LARGE SCALE GENOMIC DNA]</scope>
    <source>
        <strain evidence="2">Pbs1</strain>
    </source>
</reference>
<keyword evidence="3" id="KW-1185">Reference proteome</keyword>
<protein>
    <submittedName>
        <fullName evidence="2">Uncharacterized protein</fullName>
    </submittedName>
</protein>
<evidence type="ECO:0000313" key="3">
    <source>
        <dbReference type="Proteomes" id="UP001158986"/>
    </source>
</evidence>
<evidence type="ECO:0000313" key="2">
    <source>
        <dbReference type="EMBL" id="CAH0515904.1"/>
    </source>
</evidence>
<organism evidence="2 3">
    <name type="scientific">Peronospora belbahrii</name>
    <dbReference type="NCBI Taxonomy" id="622444"/>
    <lineage>
        <taxon>Eukaryota</taxon>
        <taxon>Sar</taxon>
        <taxon>Stramenopiles</taxon>
        <taxon>Oomycota</taxon>
        <taxon>Peronosporomycetes</taxon>
        <taxon>Peronosporales</taxon>
        <taxon>Peronosporaceae</taxon>
        <taxon>Peronospora</taxon>
    </lineage>
</organism>
<accession>A0ABN8CV03</accession>
<dbReference type="EMBL" id="CAKLCB010000144">
    <property type="protein sequence ID" value="CAH0515904.1"/>
    <property type="molecule type" value="Genomic_DNA"/>
</dbReference>
<feature type="region of interest" description="Disordered" evidence="1">
    <location>
        <begin position="40"/>
        <end position="84"/>
    </location>
</feature>
<proteinExistence type="predicted"/>
<feature type="compositionally biased region" description="Basic and acidic residues" evidence="1">
    <location>
        <begin position="56"/>
        <end position="71"/>
    </location>
</feature>
<evidence type="ECO:0000256" key="1">
    <source>
        <dbReference type="SAM" id="MobiDB-lite"/>
    </source>
</evidence>
<dbReference type="Proteomes" id="UP001158986">
    <property type="component" value="Unassembled WGS sequence"/>
</dbReference>
<feature type="region of interest" description="Disordered" evidence="1">
    <location>
        <begin position="137"/>
        <end position="171"/>
    </location>
</feature>